<dbReference type="PANTHER" id="PTHR33048">
    <property type="entry name" value="PTH11-LIKE INTEGRAL MEMBRANE PROTEIN (AFU_ORTHOLOGUE AFUA_5G11245)"/>
    <property type="match status" value="1"/>
</dbReference>
<dbReference type="GO" id="GO:0016020">
    <property type="term" value="C:membrane"/>
    <property type="evidence" value="ECO:0007669"/>
    <property type="project" value="UniProtKB-SubCell"/>
</dbReference>
<sequence length="355" mass="38952">MADDRSQEVLALAIVFLTLSTITMATRIYVRVALIKAMGSDDWTMLGAYACFLSYLICQLGGVRYGTGRRIDDLEREDAQQALHYWFVCEVFYAPATTLLKVSVGLFLLRITVSKIQIWIIRIFIAGSLLFGTFYFFLIIFQCTPVSFWWDLNPDSQGKCINATAFAICAYIISALNTAADFVFAILPMFLVWNTSMNRKTRALVCSLLGLGSIAGVATIVRIPFLSTLNHYKGDFLWNTTEVAMLTTVEVGLGIAAACAATFRPLVQRWLGGSTRGATYVTSNHAGAVTGRSVKLRDLENGGLGGANVSKNGTYIATVTRGDSWSRMPDLIPSESKEVLTEERSVGRESDDTAS</sequence>
<comment type="caution">
    <text evidence="9">The sequence shown here is derived from an EMBL/GenBank/DDBJ whole genome shotgun (WGS) entry which is preliminary data.</text>
</comment>
<evidence type="ECO:0000256" key="6">
    <source>
        <dbReference type="SAM" id="MobiDB-lite"/>
    </source>
</evidence>
<dbReference type="OrthoDB" id="3923077at2759"/>
<evidence type="ECO:0000313" key="9">
    <source>
        <dbReference type="EMBL" id="PSK42596.1"/>
    </source>
</evidence>
<proteinExistence type="inferred from homology"/>
<feature type="compositionally biased region" description="Basic and acidic residues" evidence="6">
    <location>
        <begin position="335"/>
        <end position="355"/>
    </location>
</feature>
<evidence type="ECO:0000256" key="4">
    <source>
        <dbReference type="ARBA" id="ARBA00023136"/>
    </source>
</evidence>
<dbReference type="Proteomes" id="UP000243723">
    <property type="component" value="Unassembled WGS sequence"/>
</dbReference>
<comment type="similarity">
    <text evidence="5">Belongs to the SAT4 family.</text>
</comment>
<feature type="transmembrane region" description="Helical" evidence="7">
    <location>
        <begin position="243"/>
        <end position="263"/>
    </location>
</feature>
<keyword evidence="3 7" id="KW-1133">Transmembrane helix</keyword>
<keyword evidence="2 7" id="KW-0812">Transmembrane</keyword>
<dbReference type="InterPro" id="IPR052337">
    <property type="entry name" value="SAT4-like"/>
</dbReference>
<feature type="transmembrane region" description="Helical" evidence="7">
    <location>
        <begin position="12"/>
        <end position="34"/>
    </location>
</feature>
<keyword evidence="4 7" id="KW-0472">Membrane</keyword>
<evidence type="ECO:0000256" key="2">
    <source>
        <dbReference type="ARBA" id="ARBA00022692"/>
    </source>
</evidence>
<evidence type="ECO:0000259" key="8">
    <source>
        <dbReference type="Pfam" id="PF20684"/>
    </source>
</evidence>
<reference evidence="9 10" key="1">
    <citation type="submission" date="2017-05" db="EMBL/GenBank/DDBJ databases">
        <title>Draft genome sequence of Elsinoe australis.</title>
        <authorList>
            <person name="Cheng Q."/>
        </authorList>
    </citation>
    <scope>NUCLEOTIDE SEQUENCE [LARGE SCALE GENOMIC DNA]</scope>
    <source>
        <strain evidence="9 10">NL1</strain>
    </source>
</reference>
<dbReference type="InterPro" id="IPR049326">
    <property type="entry name" value="Rhodopsin_dom_fungi"/>
</dbReference>
<evidence type="ECO:0000256" key="3">
    <source>
        <dbReference type="ARBA" id="ARBA00022989"/>
    </source>
</evidence>
<dbReference type="PANTHER" id="PTHR33048:SF96">
    <property type="entry name" value="INTEGRAL MEMBRANE PROTEIN"/>
    <property type="match status" value="1"/>
</dbReference>
<feature type="transmembrane region" description="Helical" evidence="7">
    <location>
        <begin position="161"/>
        <end position="191"/>
    </location>
</feature>
<evidence type="ECO:0000256" key="5">
    <source>
        <dbReference type="ARBA" id="ARBA00038359"/>
    </source>
</evidence>
<evidence type="ECO:0000313" key="10">
    <source>
        <dbReference type="Proteomes" id="UP000243723"/>
    </source>
</evidence>
<comment type="subcellular location">
    <subcellularLocation>
        <location evidence="1">Membrane</location>
        <topology evidence="1">Multi-pass membrane protein</topology>
    </subcellularLocation>
</comment>
<keyword evidence="10" id="KW-1185">Reference proteome</keyword>
<protein>
    <recommendedName>
        <fullName evidence="8">Rhodopsin domain-containing protein</fullName>
    </recommendedName>
</protein>
<dbReference type="STRING" id="40998.A0A2P7Z2Z7"/>
<feature type="domain" description="Rhodopsin" evidence="8">
    <location>
        <begin position="27"/>
        <end position="269"/>
    </location>
</feature>
<gene>
    <name evidence="9" type="ORF">B9Z65_4510</name>
</gene>
<name>A0A2P7Z2Z7_9PEZI</name>
<dbReference type="Pfam" id="PF20684">
    <property type="entry name" value="Fung_rhodopsin"/>
    <property type="match status" value="1"/>
</dbReference>
<evidence type="ECO:0000256" key="7">
    <source>
        <dbReference type="SAM" id="Phobius"/>
    </source>
</evidence>
<dbReference type="AlphaFoldDB" id="A0A2P7Z2Z7"/>
<feature type="transmembrane region" description="Helical" evidence="7">
    <location>
        <begin position="46"/>
        <end position="65"/>
    </location>
</feature>
<evidence type="ECO:0000256" key="1">
    <source>
        <dbReference type="ARBA" id="ARBA00004141"/>
    </source>
</evidence>
<feature type="region of interest" description="Disordered" evidence="6">
    <location>
        <begin position="327"/>
        <end position="355"/>
    </location>
</feature>
<organism evidence="9 10">
    <name type="scientific">Elsinoe australis</name>
    <dbReference type="NCBI Taxonomy" id="40998"/>
    <lineage>
        <taxon>Eukaryota</taxon>
        <taxon>Fungi</taxon>
        <taxon>Dikarya</taxon>
        <taxon>Ascomycota</taxon>
        <taxon>Pezizomycotina</taxon>
        <taxon>Dothideomycetes</taxon>
        <taxon>Dothideomycetidae</taxon>
        <taxon>Myriangiales</taxon>
        <taxon>Elsinoaceae</taxon>
        <taxon>Elsinoe</taxon>
    </lineage>
</organism>
<dbReference type="EMBL" id="NHZQ01000335">
    <property type="protein sequence ID" value="PSK42596.1"/>
    <property type="molecule type" value="Genomic_DNA"/>
</dbReference>
<feature type="transmembrane region" description="Helical" evidence="7">
    <location>
        <begin position="203"/>
        <end position="223"/>
    </location>
</feature>
<feature type="transmembrane region" description="Helical" evidence="7">
    <location>
        <begin position="121"/>
        <end position="141"/>
    </location>
</feature>
<accession>A0A2P7Z2Z7</accession>